<keyword evidence="3" id="KW-1185">Reference proteome</keyword>
<feature type="transmembrane region" description="Helical" evidence="1">
    <location>
        <begin position="12"/>
        <end position="31"/>
    </location>
</feature>
<dbReference type="AlphaFoldDB" id="A0A4Q7NPW6"/>
<gene>
    <name evidence="2" type="ORF">EV189_2530</name>
</gene>
<evidence type="ECO:0000313" key="3">
    <source>
        <dbReference type="Proteomes" id="UP000293638"/>
    </source>
</evidence>
<evidence type="ECO:0000256" key="1">
    <source>
        <dbReference type="SAM" id="Phobius"/>
    </source>
</evidence>
<name>A0A4Q7NPW6_9ACTN</name>
<proteinExistence type="predicted"/>
<protein>
    <recommendedName>
        <fullName evidence="4">ATP synthase protein I</fullName>
    </recommendedName>
</protein>
<keyword evidence="1" id="KW-1133">Transmembrane helix</keyword>
<evidence type="ECO:0000313" key="2">
    <source>
        <dbReference type="EMBL" id="RZS87108.1"/>
    </source>
</evidence>
<keyword evidence="1" id="KW-0472">Membrane</keyword>
<reference evidence="2 3" key="1">
    <citation type="submission" date="2019-02" db="EMBL/GenBank/DDBJ databases">
        <title>Genomic Encyclopedia of Type Strains, Phase IV (KMG-IV): sequencing the most valuable type-strain genomes for metagenomic binning, comparative biology and taxonomic classification.</title>
        <authorList>
            <person name="Goeker M."/>
        </authorList>
    </citation>
    <scope>NUCLEOTIDE SEQUENCE [LARGE SCALE GENOMIC DNA]</scope>
    <source>
        <strain evidence="2 3">DSM 45622</strain>
    </source>
</reference>
<comment type="caution">
    <text evidence="2">The sequence shown here is derived from an EMBL/GenBank/DDBJ whole genome shotgun (WGS) entry which is preliminary data.</text>
</comment>
<organism evidence="2 3">
    <name type="scientific">Motilibacter rhizosphaerae</name>
    <dbReference type="NCBI Taxonomy" id="598652"/>
    <lineage>
        <taxon>Bacteria</taxon>
        <taxon>Bacillati</taxon>
        <taxon>Actinomycetota</taxon>
        <taxon>Actinomycetes</taxon>
        <taxon>Motilibacterales</taxon>
        <taxon>Motilibacteraceae</taxon>
        <taxon>Motilibacter</taxon>
    </lineage>
</organism>
<sequence>MHSYDAAVLRAAALPAGAVAVVCSAVCLLVAGGPGLAGAVLATTVVLAVFTTTLWMCSRTRSTAPGLVTAAVLGGYLLKVLVLGALLAVAGSTSAVSGGAVAATLVAVTLAWMAGEVRAFTRLRTPYVEPVGWPVPAAARPAERTRA</sequence>
<keyword evidence="1" id="KW-0812">Transmembrane</keyword>
<evidence type="ECO:0008006" key="4">
    <source>
        <dbReference type="Google" id="ProtNLM"/>
    </source>
</evidence>
<dbReference type="EMBL" id="SGXD01000003">
    <property type="protein sequence ID" value="RZS87108.1"/>
    <property type="molecule type" value="Genomic_DNA"/>
</dbReference>
<feature type="transmembrane region" description="Helical" evidence="1">
    <location>
        <begin position="37"/>
        <end position="55"/>
    </location>
</feature>
<dbReference type="RefSeq" id="WP_130493283.1">
    <property type="nucleotide sequence ID" value="NZ_SGXD01000003.1"/>
</dbReference>
<accession>A0A4Q7NPW6</accession>
<dbReference type="Proteomes" id="UP000293638">
    <property type="component" value="Unassembled WGS sequence"/>
</dbReference>
<feature type="transmembrane region" description="Helical" evidence="1">
    <location>
        <begin position="67"/>
        <end position="89"/>
    </location>
</feature>
<feature type="transmembrane region" description="Helical" evidence="1">
    <location>
        <begin position="95"/>
        <end position="114"/>
    </location>
</feature>